<dbReference type="InterPro" id="IPR000308">
    <property type="entry name" value="14-3-3"/>
</dbReference>
<dbReference type="Pfam" id="PF00244">
    <property type="entry name" value="14-3-3"/>
    <property type="match status" value="1"/>
</dbReference>
<feature type="site" description="Interaction with phosphoserine on interacting protein" evidence="2">
    <location>
        <position position="136"/>
    </location>
</feature>
<dbReference type="Gene3D" id="1.20.190.20">
    <property type="entry name" value="14-3-3 domain"/>
    <property type="match status" value="1"/>
</dbReference>
<accession>A0A8J8P2Z3</accession>
<evidence type="ECO:0000259" key="3">
    <source>
        <dbReference type="SMART" id="SM00101"/>
    </source>
</evidence>
<gene>
    <name evidence="4" type="ORF">FGO68_gene10123</name>
</gene>
<dbReference type="AlphaFoldDB" id="A0A8J8P2Z3"/>
<evidence type="ECO:0000256" key="1">
    <source>
        <dbReference type="ARBA" id="ARBA00006141"/>
    </source>
</evidence>
<dbReference type="PRINTS" id="PR00305">
    <property type="entry name" value="1433ZETA"/>
</dbReference>
<dbReference type="Proteomes" id="UP000785679">
    <property type="component" value="Unassembled WGS sequence"/>
</dbReference>
<feature type="site" description="Interaction with phosphoserine on interacting protein" evidence="2">
    <location>
        <position position="63"/>
    </location>
</feature>
<evidence type="ECO:0000256" key="2">
    <source>
        <dbReference type="PIRSR" id="PIRSR000868-1"/>
    </source>
</evidence>
<dbReference type="EMBL" id="RRYP01002340">
    <property type="protein sequence ID" value="TNV84880.1"/>
    <property type="molecule type" value="Genomic_DNA"/>
</dbReference>
<dbReference type="SMART" id="SM00101">
    <property type="entry name" value="14_3_3"/>
    <property type="match status" value="1"/>
</dbReference>
<dbReference type="PIRSF" id="PIRSF000868">
    <property type="entry name" value="14-3-3"/>
    <property type="match status" value="1"/>
</dbReference>
<keyword evidence="5" id="KW-1185">Reference proteome</keyword>
<dbReference type="SUPFAM" id="SSF48445">
    <property type="entry name" value="14-3-3 protein"/>
    <property type="match status" value="1"/>
</dbReference>
<dbReference type="OrthoDB" id="10260625at2759"/>
<evidence type="ECO:0000313" key="5">
    <source>
        <dbReference type="Proteomes" id="UP000785679"/>
    </source>
</evidence>
<feature type="domain" description="14-3-3" evidence="3">
    <location>
        <begin position="9"/>
        <end position="248"/>
    </location>
</feature>
<evidence type="ECO:0000313" key="4">
    <source>
        <dbReference type="EMBL" id="TNV84880.1"/>
    </source>
</evidence>
<reference evidence="4" key="1">
    <citation type="submission" date="2019-06" db="EMBL/GenBank/DDBJ databases">
        <authorList>
            <person name="Zheng W."/>
        </authorList>
    </citation>
    <scope>NUCLEOTIDE SEQUENCE</scope>
    <source>
        <strain evidence="4">QDHG01</strain>
    </source>
</reference>
<comment type="similarity">
    <text evidence="1">Belongs to the 14-3-3 family.</text>
</comment>
<name>A0A8J8P2Z3_HALGN</name>
<organism evidence="4 5">
    <name type="scientific">Halteria grandinella</name>
    <dbReference type="NCBI Taxonomy" id="5974"/>
    <lineage>
        <taxon>Eukaryota</taxon>
        <taxon>Sar</taxon>
        <taxon>Alveolata</taxon>
        <taxon>Ciliophora</taxon>
        <taxon>Intramacronucleata</taxon>
        <taxon>Spirotrichea</taxon>
        <taxon>Stichotrichia</taxon>
        <taxon>Sporadotrichida</taxon>
        <taxon>Halteriidae</taxon>
        <taxon>Halteria</taxon>
    </lineage>
</organism>
<proteinExistence type="inferred from homology"/>
<protein>
    <recommendedName>
        <fullName evidence="3">14-3-3 domain-containing protein</fullName>
    </recommendedName>
</protein>
<sequence>MASSSKHTREELLYLARLAEQCERYDEMVEYASDFAKAGSEELNLEERNILSVAFKNVVGTRRAAWRVLSSIEKKENNKGNAQNVDKVKYYKRQIEEELTRICQDILALLEQHLIPKTHSEEAQVFFFKMKGDYYRYIAEYAVADKRNAAAQKALSAYGDAHEVAQKSLASTHPVKLGLALNYSVFYYEIMQNPEKACKMARDAFDEAIADLDNVQDEFYKDATLIMQLLRDNLTLWTSELPEEAGAQ</sequence>
<dbReference type="FunFam" id="1.20.190.20:FF:000001">
    <property type="entry name" value="14-3-3 gamma 1"/>
    <property type="match status" value="1"/>
</dbReference>
<comment type="caution">
    <text evidence="4">The sequence shown here is derived from an EMBL/GenBank/DDBJ whole genome shotgun (WGS) entry which is preliminary data.</text>
</comment>
<dbReference type="InterPro" id="IPR036815">
    <property type="entry name" value="14-3-3_dom_sf"/>
</dbReference>
<dbReference type="CDD" id="cd08774">
    <property type="entry name" value="14-3-3"/>
    <property type="match status" value="1"/>
</dbReference>
<dbReference type="PANTHER" id="PTHR18860">
    <property type="entry name" value="14-3-3 PROTEIN"/>
    <property type="match status" value="1"/>
</dbReference>
<dbReference type="InterPro" id="IPR023410">
    <property type="entry name" value="14-3-3_domain"/>
</dbReference>